<evidence type="ECO:0000313" key="2">
    <source>
        <dbReference type="EMBL" id="RMI46279.1"/>
    </source>
</evidence>
<comment type="caution">
    <text evidence="2">The sequence shown here is derived from an EMBL/GenBank/DDBJ whole genome shotgun (WGS) entry which is preliminary data.</text>
</comment>
<keyword evidence="3" id="KW-1185">Reference proteome</keyword>
<dbReference type="AlphaFoldDB" id="A0A3M2M9X5"/>
<protein>
    <submittedName>
        <fullName evidence="2">Uncharacterized protein</fullName>
    </submittedName>
</protein>
<accession>A0A3M2M9X5</accession>
<dbReference type="Gene3D" id="2.60.40.1180">
    <property type="entry name" value="Golgi alpha-mannosidase II"/>
    <property type="match status" value="1"/>
</dbReference>
<dbReference type="Proteomes" id="UP000278673">
    <property type="component" value="Unassembled WGS sequence"/>
</dbReference>
<gene>
    <name evidence="2" type="ORF">EBN88_01525</name>
</gene>
<proteinExistence type="predicted"/>
<reference evidence="2 3" key="1">
    <citation type="submission" date="2018-10" db="EMBL/GenBank/DDBJ databases">
        <title>Isolation, diversity and antifungal activity of actinobacteria from wheat.</title>
        <authorList>
            <person name="Han C."/>
        </authorList>
    </citation>
    <scope>NUCLEOTIDE SEQUENCE [LARGE SCALE GENOMIC DNA]</scope>
    <source>
        <strain evidence="2 3">NEAU-YY642</strain>
    </source>
</reference>
<evidence type="ECO:0000256" key="1">
    <source>
        <dbReference type="SAM" id="MobiDB-lite"/>
    </source>
</evidence>
<feature type="region of interest" description="Disordered" evidence="1">
    <location>
        <begin position="197"/>
        <end position="234"/>
    </location>
</feature>
<dbReference type="InterPro" id="IPR013780">
    <property type="entry name" value="Glyco_hydro_b"/>
</dbReference>
<sequence length="234" mass="23791">MRFERFAESTPMSVVARSGRLSPTTRGRFFQSGQRPPRGHPARRRLRPLVSLVAVGAVGLGSVLVIDADTATARAADGPAVTVDPGAYPFRMFLNYDGAGGRFGETGGSATSEDSDQVSVFAAERAEDGALTVPLINKSTSPLSVPLTVTGLGDASAEAYQYGEADPSATAQLPDVEFTDGGAGPELPGYSITRVVIPGGAAGGGPASSPEPTADAPPPAEAVRPEPDGSGPGR</sequence>
<feature type="region of interest" description="Disordered" evidence="1">
    <location>
        <begin position="14"/>
        <end position="44"/>
    </location>
</feature>
<name>A0A3M2M9X5_9ACTN</name>
<organism evidence="2 3">
    <name type="scientific">Streptomyces triticirhizae</name>
    <dbReference type="NCBI Taxonomy" id="2483353"/>
    <lineage>
        <taxon>Bacteria</taxon>
        <taxon>Bacillati</taxon>
        <taxon>Actinomycetota</taxon>
        <taxon>Actinomycetes</taxon>
        <taxon>Kitasatosporales</taxon>
        <taxon>Streptomycetaceae</taxon>
        <taxon>Streptomyces</taxon>
    </lineage>
</organism>
<dbReference type="EMBL" id="RFFJ01000003">
    <property type="protein sequence ID" value="RMI46279.1"/>
    <property type="molecule type" value="Genomic_DNA"/>
</dbReference>
<evidence type="ECO:0000313" key="3">
    <source>
        <dbReference type="Proteomes" id="UP000278673"/>
    </source>
</evidence>